<dbReference type="Proteomes" id="UP000029050">
    <property type="component" value="Unassembled WGS sequence"/>
</dbReference>
<organism evidence="5 6">
    <name type="scientific">Bifidobacterium psychraerophilum</name>
    <dbReference type="NCBI Taxonomy" id="218140"/>
    <lineage>
        <taxon>Bacteria</taxon>
        <taxon>Bacillati</taxon>
        <taxon>Actinomycetota</taxon>
        <taxon>Actinomycetes</taxon>
        <taxon>Bifidobacteriales</taxon>
        <taxon>Bifidobacteriaceae</taxon>
        <taxon>Bifidobacterium</taxon>
    </lineage>
</organism>
<comment type="similarity">
    <text evidence="2">Belongs to the threonine aldolase family.</text>
</comment>
<dbReference type="RefSeq" id="WP_033496687.1">
    <property type="nucleotide sequence ID" value="NZ_JGZI01000009.1"/>
</dbReference>
<keyword evidence="3" id="KW-0663">Pyridoxal phosphate</keyword>
<dbReference type="InterPro" id="IPR015424">
    <property type="entry name" value="PyrdxlP-dep_Trfase"/>
</dbReference>
<dbReference type="PANTHER" id="PTHR48097:SF5">
    <property type="entry name" value="LOW SPECIFICITY L-THREONINE ALDOLASE"/>
    <property type="match status" value="1"/>
</dbReference>
<comment type="cofactor">
    <cofactor evidence="1">
        <name>pyridoxal 5'-phosphate</name>
        <dbReference type="ChEBI" id="CHEBI:597326"/>
    </cofactor>
</comment>
<comment type="caution">
    <text evidence="5">The sequence shown here is derived from an EMBL/GenBank/DDBJ whole genome shotgun (WGS) entry which is preliminary data.</text>
</comment>
<feature type="domain" description="Aromatic amino acid beta-eliminating lyase/threonine aldolase" evidence="4">
    <location>
        <begin position="31"/>
        <end position="218"/>
    </location>
</feature>
<dbReference type="EMBL" id="JGZI01000009">
    <property type="protein sequence ID" value="KFI82423.1"/>
    <property type="molecule type" value="Genomic_DNA"/>
</dbReference>
<dbReference type="eggNOG" id="COG2008">
    <property type="taxonomic scope" value="Bacteria"/>
</dbReference>
<proteinExistence type="inferred from homology"/>
<dbReference type="GeneID" id="98300479"/>
<name>A0A087CGM3_9BIFI</name>
<keyword evidence="6" id="KW-1185">Reference proteome</keyword>
<dbReference type="Gene3D" id="3.40.640.10">
    <property type="entry name" value="Type I PLP-dependent aspartate aminotransferase-like (Major domain)"/>
    <property type="match status" value="1"/>
</dbReference>
<dbReference type="EC" id="4.1.2.48" evidence="5"/>
<dbReference type="PANTHER" id="PTHR48097">
    <property type="entry name" value="L-THREONINE ALDOLASE-RELATED"/>
    <property type="match status" value="1"/>
</dbReference>
<accession>A0A087CGM3</accession>
<dbReference type="GO" id="GO:0016829">
    <property type="term" value="F:lyase activity"/>
    <property type="evidence" value="ECO:0007669"/>
    <property type="project" value="UniProtKB-KW"/>
</dbReference>
<keyword evidence="5" id="KW-0456">Lyase</keyword>
<dbReference type="Pfam" id="PF01212">
    <property type="entry name" value="Beta_elim_lyase"/>
    <property type="match status" value="1"/>
</dbReference>
<dbReference type="AlphaFoldDB" id="A0A087CGM3"/>
<evidence type="ECO:0000313" key="5">
    <source>
        <dbReference type="EMBL" id="KFI82423.1"/>
    </source>
</evidence>
<reference evidence="5 6" key="1">
    <citation type="submission" date="2014-03" db="EMBL/GenBank/DDBJ databases">
        <title>Genomics of Bifidobacteria.</title>
        <authorList>
            <person name="Ventura M."/>
            <person name="Milani C."/>
            <person name="Lugli G.A."/>
        </authorList>
    </citation>
    <scope>NUCLEOTIDE SEQUENCE [LARGE SCALE GENOMIC DNA]</scope>
    <source>
        <strain evidence="5 6">LMG 21775</strain>
    </source>
</reference>
<evidence type="ECO:0000256" key="2">
    <source>
        <dbReference type="ARBA" id="ARBA00006966"/>
    </source>
</evidence>
<dbReference type="OrthoDB" id="9774495at2"/>
<dbReference type="STRING" id="218140.BPSY_1274"/>
<dbReference type="SUPFAM" id="SSF53383">
    <property type="entry name" value="PLP-dependent transferases"/>
    <property type="match status" value="1"/>
</dbReference>
<gene>
    <name evidence="5" type="ORF">BPSY_1274</name>
</gene>
<dbReference type="InterPro" id="IPR015422">
    <property type="entry name" value="PyrdxlP-dep_Trfase_small"/>
</dbReference>
<evidence type="ECO:0000259" key="4">
    <source>
        <dbReference type="Pfam" id="PF01212"/>
    </source>
</evidence>
<dbReference type="GO" id="GO:0006520">
    <property type="term" value="P:amino acid metabolic process"/>
    <property type="evidence" value="ECO:0007669"/>
    <property type="project" value="InterPro"/>
</dbReference>
<dbReference type="InterPro" id="IPR001597">
    <property type="entry name" value="ArAA_b-elim_lyase/Thr_aldolase"/>
</dbReference>
<evidence type="ECO:0000256" key="1">
    <source>
        <dbReference type="ARBA" id="ARBA00001933"/>
    </source>
</evidence>
<evidence type="ECO:0000313" key="6">
    <source>
        <dbReference type="Proteomes" id="UP000029050"/>
    </source>
</evidence>
<dbReference type="Gene3D" id="3.90.1150.10">
    <property type="entry name" value="Aspartate Aminotransferase, domain 1"/>
    <property type="match status" value="1"/>
</dbReference>
<sequence length="341" mass="37276">MLHFENDYSEGAHPNVLRRLIDTNSAQLTGYGEDECSVEAKRKIAQACGKPDADVFLLVGGTQSNQVVISSLLTSYEGVVAADTGHVSMHEAGAIETAGHKVLTIPGVNGKIEADALERFLAAFFEDPNHDHMVFPGMVYISYPTEYGTLYSKDELTRISSVCHRYDLPLYADGARLGYALACPQSDLTLTDIAELCDVFYIGGTKVGALCGEAVVFPGGNAPAHMLTMIKQHGALLAKGRLVGAQFDALFTDDLYMRISRNAIETAASLREALIERGYRFYIDSPTNQIFIILEDSALARLAKDVIFSIWERFDDEHTVIRLATSWATKQSDVDALVALL</sequence>
<dbReference type="InterPro" id="IPR015421">
    <property type="entry name" value="PyrdxlP-dep_Trfase_major"/>
</dbReference>
<protein>
    <submittedName>
        <fullName evidence="5">Threonine aldolase</fullName>
        <ecNumber evidence="5">4.1.2.48</ecNumber>
    </submittedName>
</protein>
<evidence type="ECO:0000256" key="3">
    <source>
        <dbReference type="ARBA" id="ARBA00022898"/>
    </source>
</evidence>